<dbReference type="EMBL" id="BSTI01000005">
    <property type="protein sequence ID" value="GLY65947.1"/>
    <property type="molecule type" value="Genomic_DNA"/>
</dbReference>
<organism evidence="1 2">
    <name type="scientific">Amycolatopsis taiwanensis</name>
    <dbReference type="NCBI Taxonomy" id="342230"/>
    <lineage>
        <taxon>Bacteria</taxon>
        <taxon>Bacillati</taxon>
        <taxon>Actinomycetota</taxon>
        <taxon>Actinomycetes</taxon>
        <taxon>Pseudonocardiales</taxon>
        <taxon>Pseudonocardiaceae</taxon>
        <taxon>Amycolatopsis</taxon>
    </lineage>
</organism>
<keyword evidence="2" id="KW-1185">Reference proteome</keyword>
<protein>
    <submittedName>
        <fullName evidence="1">Uncharacterized protein</fullName>
    </submittedName>
</protein>
<sequence length="91" mass="9602">MDVELNHRERATLKAVASGHAEITCSSEPDLFFDGLTCCDQTTAHRLANLGLIAPAHDGRPGERVPAVLTDTGRAAFTALSPTLARASNAM</sequence>
<comment type="caution">
    <text evidence="1">The sequence shown here is derived from an EMBL/GenBank/DDBJ whole genome shotgun (WGS) entry which is preliminary data.</text>
</comment>
<name>A0A9W6VFX8_9PSEU</name>
<gene>
    <name evidence="1" type="ORF">Atai01_25660</name>
</gene>
<dbReference type="RefSeq" id="WP_285486920.1">
    <property type="nucleotide sequence ID" value="NZ_BSTI01000005.1"/>
</dbReference>
<accession>A0A9W6VFX8</accession>
<reference evidence="1" key="1">
    <citation type="submission" date="2023-03" db="EMBL/GenBank/DDBJ databases">
        <title>Amycolatopsis taiwanensis NBRC 103393.</title>
        <authorList>
            <person name="Ichikawa N."/>
            <person name="Sato H."/>
            <person name="Tonouchi N."/>
        </authorList>
    </citation>
    <scope>NUCLEOTIDE SEQUENCE</scope>
    <source>
        <strain evidence="1">NBRC 103393</strain>
    </source>
</reference>
<dbReference type="Proteomes" id="UP001165136">
    <property type="component" value="Unassembled WGS sequence"/>
</dbReference>
<dbReference type="AlphaFoldDB" id="A0A9W6VFX8"/>
<proteinExistence type="predicted"/>
<evidence type="ECO:0000313" key="1">
    <source>
        <dbReference type="EMBL" id="GLY65947.1"/>
    </source>
</evidence>
<evidence type="ECO:0000313" key="2">
    <source>
        <dbReference type="Proteomes" id="UP001165136"/>
    </source>
</evidence>